<keyword evidence="2" id="KW-1185">Reference proteome</keyword>
<proteinExistence type="predicted"/>
<reference evidence="1 2" key="1">
    <citation type="journal article" date="2021" name="Elife">
        <title>Chloroplast acquisition without the gene transfer in kleptoplastic sea slugs, Plakobranchus ocellatus.</title>
        <authorList>
            <person name="Maeda T."/>
            <person name="Takahashi S."/>
            <person name="Yoshida T."/>
            <person name="Shimamura S."/>
            <person name="Takaki Y."/>
            <person name="Nagai Y."/>
            <person name="Toyoda A."/>
            <person name="Suzuki Y."/>
            <person name="Arimoto A."/>
            <person name="Ishii H."/>
            <person name="Satoh N."/>
            <person name="Nishiyama T."/>
            <person name="Hasebe M."/>
            <person name="Maruyama T."/>
            <person name="Minagawa J."/>
            <person name="Obokata J."/>
            <person name="Shigenobu S."/>
        </authorList>
    </citation>
    <scope>NUCLEOTIDE SEQUENCE [LARGE SCALE GENOMIC DNA]</scope>
</reference>
<gene>
    <name evidence="1" type="ORF">PoB_004579200</name>
</gene>
<evidence type="ECO:0000313" key="2">
    <source>
        <dbReference type="Proteomes" id="UP000735302"/>
    </source>
</evidence>
<sequence length="77" mass="8400">MEFENRMQIEDDVVDVFNIPVVGQSAVVDLPDGENVGVYVSGRENAVIYVPNGESAVVTLKIQPVENKRSAKGSRSH</sequence>
<dbReference type="EMBL" id="BLXT01005065">
    <property type="protein sequence ID" value="GFO19287.1"/>
    <property type="molecule type" value="Genomic_DNA"/>
</dbReference>
<dbReference type="Proteomes" id="UP000735302">
    <property type="component" value="Unassembled WGS sequence"/>
</dbReference>
<dbReference type="AlphaFoldDB" id="A0AAV4BIR7"/>
<comment type="caution">
    <text evidence="1">The sequence shown here is derived from an EMBL/GenBank/DDBJ whole genome shotgun (WGS) entry which is preliminary data.</text>
</comment>
<protein>
    <submittedName>
        <fullName evidence="1">Uncharacterized protein</fullName>
    </submittedName>
</protein>
<name>A0AAV4BIR7_9GAST</name>
<evidence type="ECO:0000313" key="1">
    <source>
        <dbReference type="EMBL" id="GFO19287.1"/>
    </source>
</evidence>
<organism evidence="1 2">
    <name type="scientific">Plakobranchus ocellatus</name>
    <dbReference type="NCBI Taxonomy" id="259542"/>
    <lineage>
        <taxon>Eukaryota</taxon>
        <taxon>Metazoa</taxon>
        <taxon>Spiralia</taxon>
        <taxon>Lophotrochozoa</taxon>
        <taxon>Mollusca</taxon>
        <taxon>Gastropoda</taxon>
        <taxon>Heterobranchia</taxon>
        <taxon>Euthyneura</taxon>
        <taxon>Panpulmonata</taxon>
        <taxon>Sacoglossa</taxon>
        <taxon>Placobranchoidea</taxon>
        <taxon>Plakobranchidae</taxon>
        <taxon>Plakobranchus</taxon>
    </lineage>
</organism>
<accession>A0AAV4BIR7</accession>